<dbReference type="OrthoDB" id="342264at2759"/>
<evidence type="ECO:0000313" key="2">
    <source>
        <dbReference type="EMBL" id="KFB48751.1"/>
    </source>
</evidence>
<gene>
    <name evidence="2" type="ORF">ZHAS_00016757</name>
</gene>
<feature type="region of interest" description="Disordered" evidence="1">
    <location>
        <begin position="720"/>
        <end position="829"/>
    </location>
</feature>
<keyword evidence="4" id="KW-1185">Reference proteome</keyword>
<name>A0A084WEV7_ANOSI</name>
<dbReference type="CDD" id="cd17744">
    <property type="entry name" value="BRCT_MDC1_rpt1"/>
    <property type="match status" value="1"/>
</dbReference>
<evidence type="ECO:0000256" key="1">
    <source>
        <dbReference type="SAM" id="MobiDB-lite"/>
    </source>
</evidence>
<dbReference type="EMBL" id="ATLV01023259">
    <property type="status" value="NOT_ANNOTATED_CDS"/>
    <property type="molecule type" value="Genomic_DNA"/>
</dbReference>
<feature type="compositionally biased region" description="Polar residues" evidence="1">
    <location>
        <begin position="416"/>
        <end position="427"/>
    </location>
</feature>
<dbReference type="VEuPathDB" id="VectorBase:ASIC016757"/>
<proteinExistence type="predicted"/>
<protein>
    <submittedName>
        <fullName evidence="2">AGAP005374-PA-like protein</fullName>
    </submittedName>
</protein>
<dbReference type="STRING" id="74873.A0A084WEV7"/>
<reference evidence="2 4" key="1">
    <citation type="journal article" date="2014" name="BMC Genomics">
        <title>Genome sequence of Anopheles sinensis provides insight into genetics basis of mosquito competence for malaria parasites.</title>
        <authorList>
            <person name="Zhou D."/>
            <person name="Zhang D."/>
            <person name="Ding G."/>
            <person name="Shi L."/>
            <person name="Hou Q."/>
            <person name="Ye Y."/>
            <person name="Xu Y."/>
            <person name="Zhou H."/>
            <person name="Xiong C."/>
            <person name="Li S."/>
            <person name="Yu J."/>
            <person name="Hong S."/>
            <person name="Yu X."/>
            <person name="Zou P."/>
            <person name="Chen C."/>
            <person name="Chang X."/>
            <person name="Wang W."/>
            <person name="Lv Y."/>
            <person name="Sun Y."/>
            <person name="Ma L."/>
            <person name="Shen B."/>
            <person name="Zhu C."/>
        </authorList>
    </citation>
    <scope>NUCLEOTIDE SEQUENCE [LARGE SCALE GENOMIC DNA]</scope>
</reference>
<dbReference type="VEuPathDB" id="VectorBase:ASIS002037"/>
<dbReference type="EnsemblMetazoa" id="ASIC016757-RA">
    <property type="protein sequence ID" value="ASIC016757-PA"/>
    <property type="gene ID" value="ASIC016757"/>
</dbReference>
<feature type="compositionally biased region" description="Basic and acidic residues" evidence="1">
    <location>
        <begin position="907"/>
        <end position="929"/>
    </location>
</feature>
<dbReference type="EMBL" id="KE525341">
    <property type="protein sequence ID" value="KFB48751.1"/>
    <property type="molecule type" value="Genomic_DNA"/>
</dbReference>
<accession>A0A084WEV7</accession>
<feature type="compositionally biased region" description="Acidic residues" evidence="1">
    <location>
        <begin position="760"/>
        <end position="777"/>
    </location>
</feature>
<sequence length="1350" mass="148966">MDLCSIRGVTVDHRPLEALTWCKITTLSKILLGTVPVFVEQNVPGRAEGGGGKDALSFLVDEDSKDFIDCSLEVCSLSVLSVKRVIVSVLFVSDFKETQPLPKTKAGASGSSRLLSGTQTAVNSMRAEAGRTSNSFYVPATQQLEDSAISTVANESLPLGKSSASKNPIPAANADVPKMIEDAFDDDDEFFIIPETQQPAEEERFPSPAIDRIAPVVLRPDRAERTQAEEDYFQMTAQDDDNSNDGLFNNEYVGESQNLLQNMDESYRRVDAAGSRKSILPERSVDSISFQEHRNTTQDMSRLEWNETRPEQEAGEEIKPYAADPVKEDDRSITPELHFDIVAVEPRDQGGSVTPEVDFDQVPEIKPLDDDDEHEISLNQEGCLPRPIERDAEGDDDSKPPEGVYDVETQALDNFKTPSTAMANNSRSKSKDRPKENGGVNNPYDMETQALTFDDDDRSDPYDLLTQPMEPPKWCSFKKPPKPSATSSVKPKGPEPEDVQTQPMIPPDSLRRFFSKEKPTEPQPSTSGARTTIPVLHDPADIETQPMSPPERFKTNTGPPSPTIDPADLLTQPMSPPRNLREGRCSPGWKKPASKSFDDDAYGLETQPLGGGGGSTCPGRKVRKPFVVFGSKIPVVKLVDILKSIHSPQEVTDDDPYAIQTQRMDDGHKSSSYDLLTQPLRRSAEGSSSIRKPDTVGPVVAHDISHFEPIINSTVRQSLLQAAGQAQTKDTKQREQISPSSSSSSNKENQTRQGGRDVSSGEEEFDEEEDEDLEDEVCLAATLPVGELGKESGKKRSRGRPRKEPVFKVPSETTTTLATPKPTPAKSRRASIVVTEFLTPEHPLLSLPKPDSILMASVHMRELSASHSREVAAQGGPKYHFKDDSSDDDGEEDRLVFKKTNVSVALERELEKVKEVSKQKKLEKKEKAGSKKRTAKKEEQRDEDEEEEGPKKRRVAVEKGSSSSSASSSGHNSEKQSKSKETGKKSNREKSVKKEELSEKESSRRGKDGKRKEKASSSSSLTEEDPHSMGGSERVSTRSHREPHPKRTFDESVAYESSTSKTATATVRTSTRTRKPPEPQEEKPEASGDAMVPRRESKRQKTINFKYRSDDSPDPVPPVQKKKSADTNERPRRAAATAKKVDDPTSSTDSGLLRGVEQVLPSEERNEAVVDVSVTSSTGSEGSIRMARANRPKLIFTRMSPEPYRKCIARAGGKVVDIPELANVLVTDRIFRTYKFLCAVAKGIPIVGQSYLDALQAAQEHDGPVDPWEHILCDESSEKLILSCAGATPMKHPSQSVKQGGKMFVISDPSDAASWPKYREHYPNIDVVSTEGFMLSIMQHSINLKKHRLM</sequence>
<evidence type="ECO:0000313" key="3">
    <source>
        <dbReference type="EnsemblMetazoa" id="ASIC016757-PA"/>
    </source>
</evidence>
<feature type="region of interest" description="Disordered" evidence="1">
    <location>
        <begin position="863"/>
        <end position="894"/>
    </location>
</feature>
<feature type="region of interest" description="Disordered" evidence="1">
    <location>
        <begin position="292"/>
        <end position="331"/>
    </location>
</feature>
<feature type="compositionally biased region" description="Basic and acidic residues" evidence="1">
    <location>
        <begin position="1075"/>
        <end position="1086"/>
    </location>
</feature>
<organism evidence="2">
    <name type="scientific">Anopheles sinensis</name>
    <name type="common">Mosquito</name>
    <dbReference type="NCBI Taxonomy" id="74873"/>
    <lineage>
        <taxon>Eukaryota</taxon>
        <taxon>Metazoa</taxon>
        <taxon>Ecdysozoa</taxon>
        <taxon>Arthropoda</taxon>
        <taxon>Hexapoda</taxon>
        <taxon>Insecta</taxon>
        <taxon>Pterygota</taxon>
        <taxon>Neoptera</taxon>
        <taxon>Endopterygota</taxon>
        <taxon>Diptera</taxon>
        <taxon>Nematocera</taxon>
        <taxon>Culicoidea</taxon>
        <taxon>Culicidae</taxon>
        <taxon>Anophelinae</taxon>
        <taxon>Anopheles</taxon>
    </lineage>
</organism>
<dbReference type="OMA" id="MLSIMQH"/>
<feature type="region of interest" description="Disordered" evidence="1">
    <location>
        <begin position="645"/>
        <end position="697"/>
    </location>
</feature>
<feature type="region of interest" description="Disordered" evidence="1">
    <location>
        <begin position="345"/>
        <end position="619"/>
    </location>
</feature>
<reference evidence="3" key="2">
    <citation type="submission" date="2020-05" db="UniProtKB">
        <authorList>
            <consortium name="EnsemblMetazoa"/>
        </authorList>
    </citation>
    <scope>IDENTIFICATION</scope>
</reference>
<dbReference type="InterPro" id="IPR036420">
    <property type="entry name" value="BRCT_dom_sf"/>
</dbReference>
<feature type="compositionally biased region" description="Basic and acidic residues" evidence="1">
    <location>
        <begin position="1035"/>
        <end position="1050"/>
    </location>
</feature>
<evidence type="ECO:0000313" key="4">
    <source>
        <dbReference type="Proteomes" id="UP000030765"/>
    </source>
</evidence>
<feature type="region of interest" description="Disordered" evidence="1">
    <location>
        <begin position="907"/>
        <end position="1151"/>
    </location>
</feature>
<feature type="compositionally biased region" description="Basic and acidic residues" evidence="1">
    <location>
        <begin position="972"/>
        <end position="1015"/>
    </location>
</feature>
<dbReference type="Proteomes" id="UP000030765">
    <property type="component" value="Unassembled WGS sequence"/>
</dbReference>
<feature type="compositionally biased region" description="Basic and acidic residues" evidence="1">
    <location>
        <begin position="509"/>
        <end position="520"/>
    </location>
</feature>
<feature type="compositionally biased region" description="Low complexity" evidence="1">
    <location>
        <begin position="1057"/>
        <end position="1070"/>
    </location>
</feature>
<dbReference type="Gene3D" id="3.40.50.10190">
    <property type="entry name" value="BRCT domain"/>
    <property type="match status" value="1"/>
</dbReference>
<feature type="compositionally biased region" description="Basic and acidic residues" evidence="1">
    <location>
        <begin position="1123"/>
        <end position="1132"/>
    </location>
</feature>
<dbReference type="SUPFAM" id="SSF52113">
    <property type="entry name" value="BRCT domain"/>
    <property type="match status" value="1"/>
</dbReference>